<gene>
    <name evidence="1" type="ORF">R5W23_001241</name>
</gene>
<evidence type="ECO:0000313" key="2">
    <source>
        <dbReference type="Proteomes" id="UP001272242"/>
    </source>
</evidence>
<comment type="caution">
    <text evidence="1">The sequence shown here is derived from an EMBL/GenBank/DDBJ whole genome shotgun (WGS) entry which is preliminary data.</text>
</comment>
<name>A0ABU5EWV0_9BACT</name>
<keyword evidence="2" id="KW-1185">Reference proteome</keyword>
<proteinExistence type="predicted"/>
<accession>A0ABU5EWV0</accession>
<dbReference type="Proteomes" id="UP001272242">
    <property type="component" value="Unassembled WGS sequence"/>
</dbReference>
<reference evidence="2" key="1">
    <citation type="journal article" date="2023" name="Mar. Drugs">
        <title>Gemmata algarum, a Novel Planctomycete Isolated from an Algal Mat, Displays Antimicrobial Activity.</title>
        <authorList>
            <person name="Kumar G."/>
            <person name="Kallscheuer N."/>
            <person name="Kashif M."/>
            <person name="Ahamad S."/>
            <person name="Jagadeeshwari U."/>
            <person name="Pannikurungottu S."/>
            <person name="Haufschild T."/>
            <person name="Kabuu M."/>
            <person name="Sasikala C."/>
            <person name="Jogler C."/>
            <person name="Ramana C."/>
        </authorList>
    </citation>
    <scope>NUCLEOTIDE SEQUENCE [LARGE SCALE GENOMIC DNA]</scope>
    <source>
        <strain evidence="2">JC673</strain>
    </source>
</reference>
<dbReference type="EMBL" id="JAXBLV010000017">
    <property type="protein sequence ID" value="MDY3558191.1"/>
    <property type="molecule type" value="Genomic_DNA"/>
</dbReference>
<evidence type="ECO:0000313" key="1">
    <source>
        <dbReference type="EMBL" id="MDY3558191.1"/>
    </source>
</evidence>
<organism evidence="1 2">
    <name type="scientific">Gemmata algarum</name>
    <dbReference type="NCBI Taxonomy" id="2975278"/>
    <lineage>
        <taxon>Bacteria</taxon>
        <taxon>Pseudomonadati</taxon>
        <taxon>Planctomycetota</taxon>
        <taxon>Planctomycetia</taxon>
        <taxon>Gemmatales</taxon>
        <taxon>Gemmataceae</taxon>
        <taxon>Gemmata</taxon>
    </lineage>
</organism>
<sequence>MAGRLDAALRDLAFYRVDVDGTPVDGMLALRIVLSREMNLAVFGVLLWNRPSKHPGNAGQNR</sequence>
<dbReference type="RefSeq" id="WP_320685156.1">
    <property type="nucleotide sequence ID" value="NZ_JAXBLV010000017.1"/>
</dbReference>
<protein>
    <submittedName>
        <fullName evidence="1">Uncharacterized protein</fullName>
    </submittedName>
</protein>